<dbReference type="EMBL" id="CP046052">
    <property type="protein sequence ID" value="QGM47131.1"/>
    <property type="molecule type" value="Genomic_DNA"/>
</dbReference>
<dbReference type="Pfam" id="PF10082">
    <property type="entry name" value="BBP2_2"/>
    <property type="match status" value="1"/>
</dbReference>
<dbReference type="InterPro" id="IPR011250">
    <property type="entry name" value="OMP/PagP_B-barrel"/>
</dbReference>
<proteinExistence type="predicted"/>
<organism evidence="1 2">
    <name type="scientific">Methylocystis heyeri</name>
    <dbReference type="NCBI Taxonomy" id="391905"/>
    <lineage>
        <taxon>Bacteria</taxon>
        <taxon>Pseudomonadati</taxon>
        <taxon>Pseudomonadota</taxon>
        <taxon>Alphaproteobacteria</taxon>
        <taxon>Hyphomicrobiales</taxon>
        <taxon>Methylocystaceae</taxon>
        <taxon>Methylocystis</taxon>
    </lineage>
</organism>
<dbReference type="AlphaFoldDB" id="A0A6B8KJ98"/>
<accession>A0A6B8KJ98</accession>
<evidence type="ECO:0000313" key="2">
    <source>
        <dbReference type="Proteomes" id="UP000309061"/>
    </source>
</evidence>
<dbReference type="InterPro" id="IPR018759">
    <property type="entry name" value="BBP2_2"/>
</dbReference>
<name>A0A6B8KJ98_9HYPH</name>
<gene>
    <name evidence="1" type="ORF">H2LOC_016325</name>
</gene>
<dbReference type="SUPFAM" id="SSF56925">
    <property type="entry name" value="OMPA-like"/>
    <property type="match status" value="1"/>
</dbReference>
<dbReference type="KEGG" id="mhey:H2LOC_016325"/>
<dbReference type="Proteomes" id="UP000309061">
    <property type="component" value="Chromosome"/>
</dbReference>
<sequence>MPLRQATPKLRPETRRLSAVALATISWLGGCSAGHAQTVVLQPTLRPAGETDDLLGMFSSKPMAQRSLRDNPTRNYQGLPFEGWMLYPSLFLGGIHDDNIYLAQTQRVKGEGIQAIPTFIADRDRGVQHTKVFVNGSLNIYPGNWQGNLINGEMGVGHVWEVQRDLVVRLGAEYDINSDVYSNGFLYTPYGSATIKAPQRRNTVGGFVSAVKSFDKVFVGLSASAYETTYDSLFTSVGSLPQAYRDNLLGTATARLGYSFSPAVYSFVEGSANVRNYSSETAYGVIAPGVWTAGTFFNSQGYRVITGLGSDRISLFKGEIYGGFQQQDFATSILGTHSSAVYGGKVSWFPTRAWTVSLSLDEIFQDAALPLYSNPLGNSAFVTQATAIIQYAIAKEWNFLLRGGYANYRYLSGTRTDNSWTGNFTFNYEITRNLMATANYTFYQLESTAAGASYTRNVFGLGATYKY</sequence>
<evidence type="ECO:0000313" key="1">
    <source>
        <dbReference type="EMBL" id="QGM47131.1"/>
    </source>
</evidence>
<dbReference type="PROSITE" id="PS51257">
    <property type="entry name" value="PROKAR_LIPOPROTEIN"/>
    <property type="match status" value="1"/>
</dbReference>
<dbReference type="RefSeq" id="WP_136497922.1">
    <property type="nucleotide sequence ID" value="NZ_CP046052.1"/>
</dbReference>
<reference evidence="1 2" key="1">
    <citation type="submission" date="2019-11" db="EMBL/GenBank/DDBJ databases">
        <title>The genome sequence of Methylocystis heyeri.</title>
        <authorList>
            <person name="Oshkin I.Y."/>
            <person name="Miroshnikov K."/>
            <person name="Dedysh S.N."/>
        </authorList>
    </citation>
    <scope>NUCLEOTIDE SEQUENCE [LARGE SCALE GENOMIC DNA]</scope>
    <source>
        <strain evidence="1 2">H2</strain>
    </source>
</reference>
<dbReference type="OrthoDB" id="8450109at2"/>
<protein>
    <submittedName>
        <fullName evidence="1">Outer membrane beta-barrel protein</fullName>
    </submittedName>
</protein>
<keyword evidence="2" id="KW-1185">Reference proteome</keyword>